<dbReference type="PANTHER" id="PTHR18952">
    <property type="entry name" value="CARBONIC ANHYDRASE"/>
    <property type="match status" value="1"/>
</dbReference>
<dbReference type="SMART" id="SM01057">
    <property type="entry name" value="Carb_anhydrase"/>
    <property type="match status" value="1"/>
</dbReference>
<dbReference type="Proteomes" id="UP001152799">
    <property type="component" value="Chromosome 2"/>
</dbReference>
<dbReference type="InterPro" id="IPR023561">
    <property type="entry name" value="Carbonic_anhydrase_a-class"/>
</dbReference>
<dbReference type="SUPFAM" id="SSF51069">
    <property type="entry name" value="Carbonic anhydrase"/>
    <property type="match status" value="1"/>
</dbReference>
<protein>
    <recommendedName>
        <fullName evidence="4">Carbonic anhydrase</fullName>
        <ecNumber evidence="4">4.2.1.1</ecNumber>
    </recommendedName>
</protein>
<organism evidence="7 8">
    <name type="scientific">Ceutorhynchus assimilis</name>
    <name type="common">cabbage seed weevil</name>
    <dbReference type="NCBI Taxonomy" id="467358"/>
    <lineage>
        <taxon>Eukaryota</taxon>
        <taxon>Metazoa</taxon>
        <taxon>Ecdysozoa</taxon>
        <taxon>Arthropoda</taxon>
        <taxon>Hexapoda</taxon>
        <taxon>Insecta</taxon>
        <taxon>Pterygota</taxon>
        <taxon>Neoptera</taxon>
        <taxon>Endopterygota</taxon>
        <taxon>Coleoptera</taxon>
        <taxon>Polyphaga</taxon>
        <taxon>Cucujiformia</taxon>
        <taxon>Curculionidae</taxon>
        <taxon>Ceutorhynchinae</taxon>
        <taxon>Ceutorhynchus</taxon>
    </lineage>
</organism>
<comment type="catalytic activity">
    <reaction evidence="4">
        <text>hydrogencarbonate + H(+) = CO2 + H2O</text>
        <dbReference type="Rhea" id="RHEA:10748"/>
        <dbReference type="ChEBI" id="CHEBI:15377"/>
        <dbReference type="ChEBI" id="CHEBI:15378"/>
        <dbReference type="ChEBI" id="CHEBI:16526"/>
        <dbReference type="ChEBI" id="CHEBI:17544"/>
        <dbReference type="EC" id="4.2.1.1"/>
    </reaction>
</comment>
<reference evidence="7" key="1">
    <citation type="submission" date="2022-01" db="EMBL/GenBank/DDBJ databases">
        <authorList>
            <person name="King R."/>
        </authorList>
    </citation>
    <scope>NUCLEOTIDE SEQUENCE</scope>
</reference>
<keyword evidence="3 4" id="KW-0862">Zinc</keyword>
<dbReference type="GO" id="GO:0004089">
    <property type="term" value="F:carbonate dehydratase activity"/>
    <property type="evidence" value="ECO:0007669"/>
    <property type="project" value="UniProtKB-UniRule"/>
</dbReference>
<evidence type="ECO:0000256" key="5">
    <source>
        <dbReference type="SAM" id="MobiDB-lite"/>
    </source>
</evidence>
<dbReference type="PROSITE" id="PS51144">
    <property type="entry name" value="ALPHA_CA_2"/>
    <property type="match status" value="1"/>
</dbReference>
<evidence type="ECO:0000256" key="1">
    <source>
        <dbReference type="ARBA" id="ARBA00010718"/>
    </source>
</evidence>
<gene>
    <name evidence="7" type="ORF">CEUTPL_LOCUS4912</name>
</gene>
<evidence type="ECO:0000256" key="2">
    <source>
        <dbReference type="ARBA" id="ARBA00022723"/>
    </source>
</evidence>
<sequence length="373" mass="42387">MSKQSRSSRSSRVSSKNSSHPLSVEFSDELLLDSIDGTSLDQSRHVCEVLYSEAIHESPIDINISKMIRVDIAPELTWMNFESIPRKMKITNNGHTVIMSGKWGQERPYISNGVLNGKYVFSQVHLHWGQTDLEGSEHTIDGGHYPGEMHVVLFKSCYLTQESALKEKDGIAILVYFLQLQDPSNADFQPISRALPAIAKAHTSIKIPPMQLDSLFNQFESDYFLYRGSITTSDCVHHILWLITRCPIGISSEQSDSLRFLLDNDDELIRRNFRPVQPIHDRHVFHILPSTSTFSTLLPIQMIKGDNSSGSGYTQVYQLLFEKSKEGQKKKENINEQVELIFKNSKNIEETDEEIVTRTLSLISELSQCINLI</sequence>
<keyword evidence="4" id="KW-0456">Lyase</keyword>
<dbReference type="InterPro" id="IPR018338">
    <property type="entry name" value="Carbonic_anhydrase_a-class_CS"/>
</dbReference>
<evidence type="ECO:0000256" key="3">
    <source>
        <dbReference type="ARBA" id="ARBA00022833"/>
    </source>
</evidence>
<dbReference type="PANTHER" id="PTHR18952:SF233">
    <property type="entry name" value="CARBONIC ANHYDRASE 14"/>
    <property type="match status" value="1"/>
</dbReference>
<dbReference type="EMBL" id="OU892278">
    <property type="protein sequence ID" value="CAG9764272.1"/>
    <property type="molecule type" value="Genomic_DNA"/>
</dbReference>
<feature type="compositionally biased region" description="Low complexity" evidence="5">
    <location>
        <begin position="1"/>
        <end position="19"/>
    </location>
</feature>
<keyword evidence="8" id="KW-1185">Reference proteome</keyword>
<dbReference type="InterPro" id="IPR001148">
    <property type="entry name" value="CA_dom"/>
</dbReference>
<evidence type="ECO:0000313" key="7">
    <source>
        <dbReference type="EMBL" id="CAG9764272.1"/>
    </source>
</evidence>
<evidence type="ECO:0000259" key="6">
    <source>
        <dbReference type="PROSITE" id="PS51144"/>
    </source>
</evidence>
<feature type="region of interest" description="Disordered" evidence="5">
    <location>
        <begin position="1"/>
        <end position="20"/>
    </location>
</feature>
<dbReference type="Gene3D" id="3.10.200.10">
    <property type="entry name" value="Alpha carbonic anhydrase"/>
    <property type="match status" value="1"/>
</dbReference>
<feature type="domain" description="Alpha-carbonic anhydrase" evidence="6">
    <location>
        <begin position="38"/>
        <end position="288"/>
    </location>
</feature>
<dbReference type="AlphaFoldDB" id="A0A9N9MP99"/>
<dbReference type="InterPro" id="IPR036398">
    <property type="entry name" value="CA_dom_sf"/>
</dbReference>
<dbReference type="OrthoDB" id="429145at2759"/>
<comment type="cofactor">
    <cofactor evidence="4">
        <name>Zn(2+)</name>
        <dbReference type="ChEBI" id="CHEBI:29105"/>
    </cofactor>
</comment>
<dbReference type="GO" id="GO:0008270">
    <property type="term" value="F:zinc ion binding"/>
    <property type="evidence" value="ECO:0007669"/>
    <property type="project" value="UniProtKB-UniRule"/>
</dbReference>
<accession>A0A9N9MP99</accession>
<name>A0A9N9MP99_9CUCU</name>
<dbReference type="GO" id="GO:0005737">
    <property type="term" value="C:cytoplasm"/>
    <property type="evidence" value="ECO:0007669"/>
    <property type="project" value="TreeGrafter"/>
</dbReference>
<dbReference type="Pfam" id="PF00194">
    <property type="entry name" value="Carb_anhydrase"/>
    <property type="match status" value="1"/>
</dbReference>
<evidence type="ECO:0000313" key="8">
    <source>
        <dbReference type="Proteomes" id="UP001152799"/>
    </source>
</evidence>
<keyword evidence="2 4" id="KW-0479">Metal-binding</keyword>
<dbReference type="EC" id="4.2.1.1" evidence="4"/>
<proteinExistence type="inferred from homology"/>
<comment type="function">
    <text evidence="4">Reversible hydration of carbon dioxide.</text>
</comment>
<evidence type="ECO:0000256" key="4">
    <source>
        <dbReference type="RuleBase" id="RU367011"/>
    </source>
</evidence>
<dbReference type="PROSITE" id="PS00162">
    <property type="entry name" value="ALPHA_CA_1"/>
    <property type="match status" value="1"/>
</dbReference>
<comment type="similarity">
    <text evidence="1 4">Belongs to the alpha-carbonic anhydrase family.</text>
</comment>